<dbReference type="SMART" id="SM00346">
    <property type="entry name" value="HTH_ICLR"/>
    <property type="match status" value="1"/>
</dbReference>
<evidence type="ECO:0000256" key="1">
    <source>
        <dbReference type="ARBA" id="ARBA00022798"/>
    </source>
</evidence>
<evidence type="ECO:0000256" key="7">
    <source>
        <dbReference type="SAM" id="MobiDB-lite"/>
    </source>
</evidence>
<name>A0A378TI90_9MYCO</name>
<dbReference type="PANTHER" id="PTHR30136:SF35">
    <property type="entry name" value="HTH-TYPE TRANSCRIPTIONAL REGULATOR RV1719"/>
    <property type="match status" value="1"/>
</dbReference>
<evidence type="ECO:0000313" key="11">
    <source>
        <dbReference type="Proteomes" id="UP000254978"/>
    </source>
</evidence>
<proteinExistence type="predicted"/>
<evidence type="ECO:0000313" key="10">
    <source>
        <dbReference type="EMBL" id="STZ59877.1"/>
    </source>
</evidence>
<dbReference type="SUPFAM" id="SSF55781">
    <property type="entry name" value="GAF domain-like"/>
    <property type="match status" value="1"/>
</dbReference>
<organism evidence="10 11">
    <name type="scientific">Mycolicibacterium tokaiense</name>
    <dbReference type="NCBI Taxonomy" id="39695"/>
    <lineage>
        <taxon>Bacteria</taxon>
        <taxon>Bacillati</taxon>
        <taxon>Actinomycetota</taxon>
        <taxon>Actinomycetes</taxon>
        <taxon>Mycobacteriales</taxon>
        <taxon>Mycobacteriaceae</taxon>
        <taxon>Mycolicibacterium</taxon>
    </lineage>
</organism>
<sequence>MTLTLGPVMTPDIDGAPSPDKAPAAVQSVDRALMVLEILGKFGSAGVTEIATELGVHKSTVSRLVTVLESRGFVEQLSERGKYRLGFTIVRLAGSTSAQMDLAKESQPVCDELAQQSGETTNIAILDGTRIINVVEAHGPAEITLRTWVGQNCPAHATSSGKVLLSGLSATAVRELLGEPLPTFTEMTVADVDSLVAELQQVRQAGWASVREELEVGLNAVAAPVRDSTGKIVAALSVSGPAYRLGADRFEEVAAMTTLAARRISLRLGFVG</sequence>
<dbReference type="SUPFAM" id="SSF46785">
    <property type="entry name" value="Winged helix' DNA-binding domain"/>
    <property type="match status" value="1"/>
</dbReference>
<accession>A0A378TI90</accession>
<comment type="function">
    <text evidence="5">May be an activator protein for the gylABX operon.</text>
</comment>
<dbReference type="FunFam" id="1.10.10.10:FF:000056">
    <property type="entry name" value="IclR family transcriptional regulator"/>
    <property type="match status" value="1"/>
</dbReference>
<feature type="domain" description="HTH iclR-type" evidence="8">
    <location>
        <begin position="26"/>
        <end position="87"/>
    </location>
</feature>
<dbReference type="Gene3D" id="3.30.450.40">
    <property type="match status" value="1"/>
</dbReference>
<dbReference type="InterPro" id="IPR036390">
    <property type="entry name" value="WH_DNA-bd_sf"/>
</dbReference>
<evidence type="ECO:0000259" key="9">
    <source>
        <dbReference type="PROSITE" id="PS51078"/>
    </source>
</evidence>
<dbReference type="Proteomes" id="UP000254978">
    <property type="component" value="Unassembled WGS sequence"/>
</dbReference>
<keyword evidence="2" id="KW-0805">Transcription regulation</keyword>
<dbReference type="GO" id="GO:0003700">
    <property type="term" value="F:DNA-binding transcription factor activity"/>
    <property type="evidence" value="ECO:0007669"/>
    <property type="project" value="TreeGrafter"/>
</dbReference>
<dbReference type="PROSITE" id="PS51078">
    <property type="entry name" value="ICLR_ED"/>
    <property type="match status" value="1"/>
</dbReference>
<evidence type="ECO:0000256" key="2">
    <source>
        <dbReference type="ARBA" id="ARBA00023015"/>
    </source>
</evidence>
<dbReference type="Pfam" id="PF01614">
    <property type="entry name" value="IclR_C"/>
    <property type="match status" value="1"/>
</dbReference>
<dbReference type="InterPro" id="IPR050707">
    <property type="entry name" value="HTH_MetabolicPath_Reg"/>
</dbReference>
<dbReference type="GO" id="GO:0003677">
    <property type="term" value="F:DNA binding"/>
    <property type="evidence" value="ECO:0007669"/>
    <property type="project" value="UniProtKB-KW"/>
</dbReference>
<gene>
    <name evidence="10" type="primary">kdgR_4</name>
    <name evidence="10" type="ORF">NCTC10821_03415</name>
</gene>
<dbReference type="InterPro" id="IPR014757">
    <property type="entry name" value="Tscrpt_reg_IclR_C"/>
</dbReference>
<keyword evidence="1" id="KW-0319">Glycerol metabolism</keyword>
<dbReference type="PROSITE" id="PS51077">
    <property type="entry name" value="HTH_ICLR"/>
    <property type="match status" value="1"/>
</dbReference>
<dbReference type="PANTHER" id="PTHR30136">
    <property type="entry name" value="HELIX-TURN-HELIX TRANSCRIPTIONAL REGULATOR, ICLR FAMILY"/>
    <property type="match status" value="1"/>
</dbReference>
<keyword evidence="11" id="KW-1185">Reference proteome</keyword>
<protein>
    <recommendedName>
        <fullName evidence="6">Glycerol operon regulatory protein</fullName>
    </recommendedName>
</protein>
<evidence type="ECO:0000259" key="8">
    <source>
        <dbReference type="PROSITE" id="PS51077"/>
    </source>
</evidence>
<evidence type="ECO:0000256" key="6">
    <source>
        <dbReference type="ARBA" id="ARBA00070406"/>
    </source>
</evidence>
<evidence type="ECO:0000256" key="3">
    <source>
        <dbReference type="ARBA" id="ARBA00023125"/>
    </source>
</evidence>
<dbReference type="EMBL" id="UGQT01000001">
    <property type="protein sequence ID" value="STZ59877.1"/>
    <property type="molecule type" value="Genomic_DNA"/>
</dbReference>
<dbReference type="GO" id="GO:0006071">
    <property type="term" value="P:glycerol metabolic process"/>
    <property type="evidence" value="ECO:0007669"/>
    <property type="project" value="UniProtKB-KW"/>
</dbReference>
<dbReference type="AlphaFoldDB" id="A0A378TI90"/>
<evidence type="ECO:0000256" key="5">
    <source>
        <dbReference type="ARBA" id="ARBA00058938"/>
    </source>
</evidence>
<dbReference type="InterPro" id="IPR036388">
    <property type="entry name" value="WH-like_DNA-bd_sf"/>
</dbReference>
<dbReference type="InterPro" id="IPR029016">
    <property type="entry name" value="GAF-like_dom_sf"/>
</dbReference>
<feature type="region of interest" description="Disordered" evidence="7">
    <location>
        <begin position="1"/>
        <end position="21"/>
    </location>
</feature>
<evidence type="ECO:0000256" key="4">
    <source>
        <dbReference type="ARBA" id="ARBA00023163"/>
    </source>
</evidence>
<dbReference type="Gene3D" id="1.10.10.10">
    <property type="entry name" value="Winged helix-like DNA-binding domain superfamily/Winged helix DNA-binding domain"/>
    <property type="match status" value="1"/>
</dbReference>
<keyword evidence="4" id="KW-0804">Transcription</keyword>
<reference evidence="10 11" key="1">
    <citation type="submission" date="2018-06" db="EMBL/GenBank/DDBJ databases">
        <authorList>
            <consortium name="Pathogen Informatics"/>
            <person name="Doyle S."/>
        </authorList>
    </citation>
    <scope>NUCLEOTIDE SEQUENCE [LARGE SCALE GENOMIC DNA]</scope>
    <source>
        <strain evidence="10 11">NCTC10821</strain>
    </source>
</reference>
<keyword evidence="3" id="KW-0238">DNA-binding</keyword>
<dbReference type="Pfam" id="PF09339">
    <property type="entry name" value="HTH_IclR"/>
    <property type="match status" value="1"/>
</dbReference>
<dbReference type="InterPro" id="IPR005471">
    <property type="entry name" value="Tscrpt_reg_IclR_N"/>
</dbReference>
<feature type="domain" description="IclR-ED" evidence="9">
    <location>
        <begin position="88"/>
        <end position="270"/>
    </location>
</feature>
<dbReference type="GO" id="GO:0045892">
    <property type="term" value="P:negative regulation of DNA-templated transcription"/>
    <property type="evidence" value="ECO:0007669"/>
    <property type="project" value="TreeGrafter"/>
</dbReference>